<dbReference type="RefSeq" id="WP_173314359.1">
    <property type="nucleotide sequence ID" value="NZ_BAAAUE010000014.1"/>
</dbReference>
<dbReference type="Pfam" id="PF21848">
    <property type="entry name" value="DUF6907"/>
    <property type="match status" value="1"/>
</dbReference>
<proteinExistence type="predicted"/>
<sequence length="281" mass="30160">MYSTAQALTTMPSDQHTHVLTAAERGPEWMATYCCTPWCAMDHSSPGVTSEWHQAAPAIIPPLEAQLHDGNAEPFLTAHVTTVNSEPDVFGVRSELWIWSGGDSYELDEEQTDRLIANIESFLPLLREARTLLAEARKGDHPCGPAARAKAEAEGEERMAALKEVEAAKTEPTPPPASPFSVESCSRMVQVSVRVALQHAQDVPVMARSVWAAARAAICEAGAEPYLYGCGEGNPAYKGRLPCVLSSGHDGDHRSSTGEAFVPGTERATTAHTGQAVQSVK</sequence>
<feature type="compositionally biased region" description="Polar residues" evidence="1">
    <location>
        <begin position="267"/>
        <end position="281"/>
    </location>
</feature>
<dbReference type="Proteomes" id="UP000498980">
    <property type="component" value="Unassembled WGS sequence"/>
</dbReference>
<evidence type="ECO:0000313" key="5">
    <source>
        <dbReference type="Proteomes" id="UP000530403"/>
    </source>
</evidence>
<gene>
    <name evidence="3" type="ORF">HEB29_003072</name>
    <name evidence="2" type="ORF">Sfulv_32450</name>
</gene>
<dbReference type="EMBL" id="JACCCF010000001">
    <property type="protein sequence ID" value="NYE42061.1"/>
    <property type="molecule type" value="Genomic_DNA"/>
</dbReference>
<dbReference type="EMBL" id="BLWC01000001">
    <property type="protein sequence ID" value="GFM98434.1"/>
    <property type="molecule type" value="Genomic_DNA"/>
</dbReference>
<comment type="caution">
    <text evidence="2">The sequence shown here is derived from an EMBL/GenBank/DDBJ whole genome shotgun (WGS) entry which is preliminary data.</text>
</comment>
<reference evidence="2 4" key="1">
    <citation type="submission" date="2020-05" db="EMBL/GenBank/DDBJ databases">
        <title>Whole genome shotgun sequence of Streptomyces fulvorobeus NBRC 15897.</title>
        <authorList>
            <person name="Komaki H."/>
            <person name="Tamura T."/>
        </authorList>
    </citation>
    <scope>NUCLEOTIDE SEQUENCE [LARGE SCALE GENOMIC DNA]</scope>
    <source>
        <strain evidence="2 4">NBRC 15897</strain>
    </source>
</reference>
<name>A0A7J0C962_9ACTN</name>
<organism evidence="2 4">
    <name type="scientific">Streptomyces fulvorobeus</name>
    <dbReference type="NCBI Taxonomy" id="284028"/>
    <lineage>
        <taxon>Bacteria</taxon>
        <taxon>Bacillati</taxon>
        <taxon>Actinomycetota</taxon>
        <taxon>Actinomycetes</taxon>
        <taxon>Kitasatosporales</taxon>
        <taxon>Streptomycetaceae</taxon>
        <taxon>Streptomyces</taxon>
    </lineage>
</organism>
<evidence type="ECO:0000313" key="4">
    <source>
        <dbReference type="Proteomes" id="UP000498980"/>
    </source>
</evidence>
<keyword evidence="4" id="KW-1185">Reference proteome</keyword>
<evidence type="ECO:0000256" key="1">
    <source>
        <dbReference type="SAM" id="MobiDB-lite"/>
    </source>
</evidence>
<protein>
    <submittedName>
        <fullName evidence="2">Uncharacterized protein</fullName>
    </submittedName>
</protein>
<reference evidence="3 5" key="2">
    <citation type="submission" date="2020-07" db="EMBL/GenBank/DDBJ databases">
        <title>Sequencing the genomes of 1000 actinobacteria strains.</title>
        <authorList>
            <person name="Klenk H.-P."/>
        </authorList>
    </citation>
    <scope>NUCLEOTIDE SEQUENCE [LARGE SCALE GENOMIC DNA]</scope>
    <source>
        <strain evidence="3 5">DSM 41455</strain>
    </source>
</reference>
<dbReference type="Proteomes" id="UP000530403">
    <property type="component" value="Unassembled WGS sequence"/>
</dbReference>
<dbReference type="AlphaFoldDB" id="A0A7J0C962"/>
<feature type="region of interest" description="Disordered" evidence="1">
    <location>
        <begin position="250"/>
        <end position="281"/>
    </location>
</feature>
<evidence type="ECO:0000313" key="3">
    <source>
        <dbReference type="EMBL" id="NYE42061.1"/>
    </source>
</evidence>
<accession>A0A7J0C962</accession>
<evidence type="ECO:0000313" key="2">
    <source>
        <dbReference type="EMBL" id="GFM98434.1"/>
    </source>
</evidence>
<dbReference type="InterPro" id="IPR054202">
    <property type="entry name" value="DUF6907"/>
</dbReference>